<dbReference type="EMBL" id="KV878212">
    <property type="protein sequence ID" value="OJJ35041.1"/>
    <property type="molecule type" value="Genomic_DNA"/>
</dbReference>
<accession>A0A1L9RJG5</accession>
<dbReference type="RefSeq" id="XP_040688717.1">
    <property type="nucleotide sequence ID" value="XM_040830856.1"/>
</dbReference>
<dbReference type="Proteomes" id="UP000184383">
    <property type="component" value="Unassembled WGS sequence"/>
</dbReference>
<name>A0A1L9RJG5_ASPWE</name>
<evidence type="ECO:0000256" key="1">
    <source>
        <dbReference type="SAM" id="MobiDB-lite"/>
    </source>
</evidence>
<proteinExistence type="predicted"/>
<evidence type="ECO:0000313" key="3">
    <source>
        <dbReference type="Proteomes" id="UP000184383"/>
    </source>
</evidence>
<dbReference type="GeneID" id="63746704"/>
<protein>
    <submittedName>
        <fullName evidence="2">Uncharacterized protein</fullName>
    </submittedName>
</protein>
<feature type="compositionally biased region" description="Polar residues" evidence="1">
    <location>
        <begin position="55"/>
        <end position="64"/>
    </location>
</feature>
<feature type="region of interest" description="Disordered" evidence="1">
    <location>
        <begin position="42"/>
        <end position="64"/>
    </location>
</feature>
<dbReference type="OrthoDB" id="4447675at2759"/>
<gene>
    <name evidence="2" type="ORF">ASPWEDRAFT_171870</name>
</gene>
<dbReference type="VEuPathDB" id="FungiDB:ASPWEDRAFT_171870"/>
<keyword evidence="3" id="KW-1185">Reference proteome</keyword>
<evidence type="ECO:0000313" key="2">
    <source>
        <dbReference type="EMBL" id="OJJ35041.1"/>
    </source>
</evidence>
<reference evidence="3" key="1">
    <citation type="journal article" date="2017" name="Genome Biol.">
        <title>Comparative genomics reveals high biological diversity and specific adaptations in the industrially and medically important fungal genus Aspergillus.</title>
        <authorList>
            <person name="de Vries R.P."/>
            <person name="Riley R."/>
            <person name="Wiebenga A."/>
            <person name="Aguilar-Osorio G."/>
            <person name="Amillis S."/>
            <person name="Uchima C.A."/>
            <person name="Anderluh G."/>
            <person name="Asadollahi M."/>
            <person name="Askin M."/>
            <person name="Barry K."/>
            <person name="Battaglia E."/>
            <person name="Bayram O."/>
            <person name="Benocci T."/>
            <person name="Braus-Stromeyer S.A."/>
            <person name="Caldana C."/>
            <person name="Canovas D."/>
            <person name="Cerqueira G.C."/>
            <person name="Chen F."/>
            <person name="Chen W."/>
            <person name="Choi C."/>
            <person name="Clum A."/>
            <person name="Dos Santos R.A."/>
            <person name="Damasio A.R."/>
            <person name="Diallinas G."/>
            <person name="Emri T."/>
            <person name="Fekete E."/>
            <person name="Flipphi M."/>
            <person name="Freyberg S."/>
            <person name="Gallo A."/>
            <person name="Gournas C."/>
            <person name="Habgood R."/>
            <person name="Hainaut M."/>
            <person name="Harispe M.L."/>
            <person name="Henrissat B."/>
            <person name="Hilden K.S."/>
            <person name="Hope R."/>
            <person name="Hossain A."/>
            <person name="Karabika E."/>
            <person name="Karaffa L."/>
            <person name="Karanyi Z."/>
            <person name="Krasevec N."/>
            <person name="Kuo A."/>
            <person name="Kusch H."/>
            <person name="LaButti K."/>
            <person name="Lagendijk E.L."/>
            <person name="Lapidus A."/>
            <person name="Levasseur A."/>
            <person name="Lindquist E."/>
            <person name="Lipzen A."/>
            <person name="Logrieco A.F."/>
            <person name="MacCabe A."/>
            <person name="Maekelae M.R."/>
            <person name="Malavazi I."/>
            <person name="Melin P."/>
            <person name="Meyer V."/>
            <person name="Mielnichuk N."/>
            <person name="Miskei M."/>
            <person name="Molnar A.P."/>
            <person name="Mule G."/>
            <person name="Ngan C.Y."/>
            <person name="Orejas M."/>
            <person name="Orosz E."/>
            <person name="Ouedraogo J.P."/>
            <person name="Overkamp K.M."/>
            <person name="Park H.-S."/>
            <person name="Perrone G."/>
            <person name="Piumi F."/>
            <person name="Punt P.J."/>
            <person name="Ram A.F."/>
            <person name="Ramon A."/>
            <person name="Rauscher S."/>
            <person name="Record E."/>
            <person name="Riano-Pachon D.M."/>
            <person name="Robert V."/>
            <person name="Roehrig J."/>
            <person name="Ruller R."/>
            <person name="Salamov A."/>
            <person name="Salih N.S."/>
            <person name="Samson R.A."/>
            <person name="Sandor E."/>
            <person name="Sanguinetti M."/>
            <person name="Schuetze T."/>
            <person name="Sepcic K."/>
            <person name="Shelest E."/>
            <person name="Sherlock G."/>
            <person name="Sophianopoulou V."/>
            <person name="Squina F.M."/>
            <person name="Sun H."/>
            <person name="Susca A."/>
            <person name="Todd R.B."/>
            <person name="Tsang A."/>
            <person name="Unkles S.E."/>
            <person name="van de Wiele N."/>
            <person name="van Rossen-Uffink D."/>
            <person name="Oliveira J.V."/>
            <person name="Vesth T.C."/>
            <person name="Visser J."/>
            <person name="Yu J.-H."/>
            <person name="Zhou M."/>
            <person name="Andersen M.R."/>
            <person name="Archer D.B."/>
            <person name="Baker S.E."/>
            <person name="Benoit I."/>
            <person name="Brakhage A.A."/>
            <person name="Braus G.H."/>
            <person name="Fischer R."/>
            <person name="Frisvad J.C."/>
            <person name="Goldman G.H."/>
            <person name="Houbraken J."/>
            <person name="Oakley B."/>
            <person name="Pocsi I."/>
            <person name="Scazzocchio C."/>
            <person name="Seiboth B."/>
            <person name="vanKuyk P.A."/>
            <person name="Wortman J."/>
            <person name="Dyer P.S."/>
            <person name="Grigoriev I.V."/>
        </authorList>
    </citation>
    <scope>NUCLEOTIDE SEQUENCE [LARGE SCALE GENOMIC DNA]</scope>
    <source>
        <strain evidence="3">DTO 134E9</strain>
    </source>
</reference>
<dbReference type="AlphaFoldDB" id="A0A1L9RJG5"/>
<sequence length="83" mass="9321">MDLIHKWRLDRDDVAGRKARRQSAQSQLDHHQAELNALLGSFGTAQNDHPDRRASNSSNRSTDIQKAVEAVQYVHLNSLDGVC</sequence>
<organism evidence="2 3">
    <name type="scientific">Aspergillus wentii DTO 134E9</name>
    <dbReference type="NCBI Taxonomy" id="1073089"/>
    <lineage>
        <taxon>Eukaryota</taxon>
        <taxon>Fungi</taxon>
        <taxon>Dikarya</taxon>
        <taxon>Ascomycota</taxon>
        <taxon>Pezizomycotina</taxon>
        <taxon>Eurotiomycetes</taxon>
        <taxon>Eurotiomycetidae</taxon>
        <taxon>Eurotiales</taxon>
        <taxon>Aspergillaceae</taxon>
        <taxon>Aspergillus</taxon>
        <taxon>Aspergillus subgen. Cremei</taxon>
    </lineage>
</organism>